<organism evidence="1 2">
    <name type="scientific">Cellulomonas fimi</name>
    <dbReference type="NCBI Taxonomy" id="1708"/>
    <lineage>
        <taxon>Bacteria</taxon>
        <taxon>Bacillati</taxon>
        <taxon>Actinomycetota</taxon>
        <taxon>Actinomycetes</taxon>
        <taxon>Micrococcales</taxon>
        <taxon>Cellulomonadaceae</taxon>
        <taxon>Cellulomonas</taxon>
    </lineage>
</organism>
<dbReference type="RefSeq" id="WP_169323300.1">
    <property type="nucleotide sequence ID" value="NZ_JABCJJ010000003.1"/>
</dbReference>
<evidence type="ECO:0000313" key="1">
    <source>
        <dbReference type="EMBL" id="NMR19189.1"/>
    </source>
</evidence>
<gene>
    <name evidence="1" type="ORF">HIR71_02980</name>
</gene>
<accession>A0A7Y0LWM5</accession>
<dbReference type="AlphaFoldDB" id="A0A7Y0LWM5"/>
<proteinExistence type="predicted"/>
<evidence type="ECO:0000313" key="2">
    <source>
        <dbReference type="Proteomes" id="UP000562124"/>
    </source>
</evidence>
<dbReference type="EMBL" id="JABCJJ010000003">
    <property type="protein sequence ID" value="NMR19189.1"/>
    <property type="molecule type" value="Genomic_DNA"/>
</dbReference>
<evidence type="ECO:0008006" key="3">
    <source>
        <dbReference type="Google" id="ProtNLM"/>
    </source>
</evidence>
<protein>
    <recommendedName>
        <fullName evidence="3">DUF4913 domain-containing protein</fullName>
    </recommendedName>
</protein>
<reference evidence="1 2" key="1">
    <citation type="submission" date="2020-04" db="EMBL/GenBank/DDBJ databases">
        <title>Sequencing and Assembly of C. fimi.</title>
        <authorList>
            <person name="Ramsey A.R."/>
        </authorList>
    </citation>
    <scope>NUCLEOTIDE SEQUENCE [LARGE SCALE GENOMIC DNA]</scope>
    <source>
        <strain evidence="1 2">SB</strain>
    </source>
</reference>
<sequence>MTTDDTTPRLRAPLGPAEPICWPVYDDQDHEQIMLAEVGEWVDWIRWRYTLDHRTIPTCWPQHGALIEELSALYTAWQTAYTNPDGTAPLLWMNHFHAARERLTQWVARTGCRPSEHRVQ</sequence>
<keyword evidence="2" id="KW-1185">Reference proteome</keyword>
<comment type="caution">
    <text evidence="1">The sequence shown here is derived from an EMBL/GenBank/DDBJ whole genome shotgun (WGS) entry which is preliminary data.</text>
</comment>
<name>A0A7Y0LWM5_CELFI</name>
<dbReference type="Proteomes" id="UP000562124">
    <property type="component" value="Unassembled WGS sequence"/>
</dbReference>